<dbReference type="InterPro" id="IPR016169">
    <property type="entry name" value="FAD-bd_PCMH_sub2"/>
</dbReference>
<dbReference type="AlphaFoldDB" id="A0A1W2FLB6"/>
<evidence type="ECO:0000259" key="6">
    <source>
        <dbReference type="PROSITE" id="PS51387"/>
    </source>
</evidence>
<evidence type="ECO:0000256" key="3">
    <source>
        <dbReference type="ARBA" id="ARBA00022630"/>
    </source>
</evidence>
<evidence type="ECO:0000256" key="2">
    <source>
        <dbReference type="ARBA" id="ARBA00005466"/>
    </source>
</evidence>
<keyword evidence="8" id="KW-1185">Reference proteome</keyword>
<dbReference type="PANTHER" id="PTHR42973">
    <property type="entry name" value="BINDING OXIDOREDUCTASE, PUTATIVE (AFU_ORTHOLOGUE AFUA_1G17690)-RELATED"/>
    <property type="match status" value="1"/>
</dbReference>
<dbReference type="InterPro" id="IPR050416">
    <property type="entry name" value="FAD-linked_Oxidoreductase"/>
</dbReference>
<keyword evidence="5" id="KW-0560">Oxidoreductase</keyword>
<dbReference type="Pfam" id="PF01565">
    <property type="entry name" value="FAD_binding_4"/>
    <property type="match status" value="1"/>
</dbReference>
<reference evidence="7 8" key="1">
    <citation type="submission" date="2017-04" db="EMBL/GenBank/DDBJ databases">
        <authorList>
            <person name="Afonso C.L."/>
            <person name="Miller P.J."/>
            <person name="Scott M.A."/>
            <person name="Spackman E."/>
            <person name="Goraichik I."/>
            <person name="Dimitrov K.M."/>
            <person name="Suarez D.L."/>
            <person name="Swayne D.E."/>
        </authorList>
    </citation>
    <scope>NUCLEOTIDE SEQUENCE [LARGE SCALE GENOMIC DNA]</scope>
    <source>
        <strain evidence="7 8">DSM 43828</strain>
    </source>
</reference>
<dbReference type="Proteomes" id="UP000192674">
    <property type="component" value="Unassembled WGS sequence"/>
</dbReference>
<feature type="domain" description="FAD-binding PCMH-type" evidence="6">
    <location>
        <begin position="34"/>
        <end position="214"/>
    </location>
</feature>
<dbReference type="InterPro" id="IPR036318">
    <property type="entry name" value="FAD-bd_PCMH-like_sf"/>
</dbReference>
<dbReference type="GO" id="GO:0016491">
    <property type="term" value="F:oxidoreductase activity"/>
    <property type="evidence" value="ECO:0007669"/>
    <property type="project" value="UniProtKB-KW"/>
</dbReference>
<dbReference type="PROSITE" id="PS51387">
    <property type="entry name" value="FAD_PCMH"/>
    <property type="match status" value="1"/>
</dbReference>
<gene>
    <name evidence="7" type="ORF">SAMN05661093_07456</name>
</gene>
<proteinExistence type="inferred from homology"/>
<protein>
    <submittedName>
        <fullName evidence="7">FAD/FMN-containing dehydrogenase</fullName>
    </submittedName>
</protein>
<evidence type="ECO:0000256" key="1">
    <source>
        <dbReference type="ARBA" id="ARBA00001974"/>
    </source>
</evidence>
<dbReference type="InterPro" id="IPR016166">
    <property type="entry name" value="FAD-bd_PCMH"/>
</dbReference>
<dbReference type="RefSeq" id="WP_200825861.1">
    <property type="nucleotide sequence ID" value="NZ_FWXV01000008.1"/>
</dbReference>
<comment type="cofactor">
    <cofactor evidence="1">
        <name>FAD</name>
        <dbReference type="ChEBI" id="CHEBI:57692"/>
    </cofactor>
</comment>
<evidence type="ECO:0000313" key="7">
    <source>
        <dbReference type="EMBL" id="SMD22492.1"/>
    </source>
</evidence>
<accession>A0A1W2FLB6</accession>
<comment type="similarity">
    <text evidence="2">Belongs to the oxygen-dependent FAD-linked oxidoreductase family.</text>
</comment>
<dbReference type="InterPro" id="IPR006094">
    <property type="entry name" value="Oxid_FAD_bind_N"/>
</dbReference>
<keyword evidence="3" id="KW-0285">Flavoprotein</keyword>
<dbReference type="GO" id="GO:0071949">
    <property type="term" value="F:FAD binding"/>
    <property type="evidence" value="ECO:0007669"/>
    <property type="project" value="InterPro"/>
</dbReference>
<sequence>MTFSAQGAPPPVVEIKPDDRRYADLQMRGYNRRFVGTPDSVYLVSDTQQVVDVVNQAVRDGKRIAVRSGGHCAEGLIDDPAVEAVIDLSMMDGVGYDADMRAFVVQGGVKLGRLYEVLDMGWGVTLPGGSCPGVGVGGHVTGGGNGVLSRQYGTISDYLYAIEIVVVDADGKANVVVATREQDDEHRDLWWAHAGGGGGNFGIVTRFWFRDPAARGDDPASILPPSPTAYTQVTAVWQWDALDESLFALLVKNFMSWSERNAAPGLPTAVVHGEMAALRKEGGAVMLMGWLDPSAEGSGDLLEAYLAEVTDGLPEPMMIRQENEPWLYRVLNIPDEAAAVGLDAARLRTKIKSAYLRAPLDDDQVSTLHRHLTQPGYEHHAAGVMLATWGGRINEVGPTQTAITQRDSIVLMSFISSWNESADDDKHLAWVRAFYADVFSATGGVPVSNDQTAGCYINWPDTDISDPRFNKSGVHWSALFYGDNYTKLQKVKSRWDPNGIFRHALSIEGI</sequence>
<name>A0A1W2FLB6_KIBAR</name>
<dbReference type="Gene3D" id="3.40.462.20">
    <property type="match status" value="1"/>
</dbReference>
<organism evidence="7 8">
    <name type="scientific">Kibdelosporangium aridum</name>
    <dbReference type="NCBI Taxonomy" id="2030"/>
    <lineage>
        <taxon>Bacteria</taxon>
        <taxon>Bacillati</taxon>
        <taxon>Actinomycetota</taxon>
        <taxon>Actinomycetes</taxon>
        <taxon>Pseudonocardiales</taxon>
        <taxon>Pseudonocardiaceae</taxon>
        <taxon>Kibdelosporangium</taxon>
    </lineage>
</organism>
<keyword evidence="4" id="KW-0274">FAD</keyword>
<dbReference type="EMBL" id="FWXV01000008">
    <property type="protein sequence ID" value="SMD22492.1"/>
    <property type="molecule type" value="Genomic_DNA"/>
</dbReference>
<dbReference type="InterPro" id="IPR012951">
    <property type="entry name" value="BBE"/>
</dbReference>
<dbReference type="Gene3D" id="3.30.465.10">
    <property type="match status" value="1"/>
</dbReference>
<dbReference type="PANTHER" id="PTHR42973:SF39">
    <property type="entry name" value="FAD-BINDING PCMH-TYPE DOMAIN-CONTAINING PROTEIN"/>
    <property type="match status" value="1"/>
</dbReference>
<dbReference type="SUPFAM" id="SSF56176">
    <property type="entry name" value="FAD-binding/transporter-associated domain-like"/>
    <property type="match status" value="1"/>
</dbReference>
<evidence type="ECO:0000256" key="5">
    <source>
        <dbReference type="ARBA" id="ARBA00023002"/>
    </source>
</evidence>
<evidence type="ECO:0000313" key="8">
    <source>
        <dbReference type="Proteomes" id="UP000192674"/>
    </source>
</evidence>
<evidence type="ECO:0000256" key="4">
    <source>
        <dbReference type="ARBA" id="ARBA00022827"/>
    </source>
</evidence>
<dbReference type="Pfam" id="PF08031">
    <property type="entry name" value="BBE"/>
    <property type="match status" value="1"/>
</dbReference>